<comment type="caution">
    <text evidence="4">The sequence shown here is derived from an EMBL/GenBank/DDBJ whole genome shotgun (WGS) entry which is preliminary data.</text>
</comment>
<dbReference type="EMBL" id="DXEK01000131">
    <property type="protein sequence ID" value="HIX77479.1"/>
    <property type="molecule type" value="Genomic_DNA"/>
</dbReference>
<keyword evidence="3" id="KW-0812">Transmembrane</keyword>
<dbReference type="PIRSF" id="PIRSF016661">
    <property type="entry name" value="BioY"/>
    <property type="match status" value="1"/>
</dbReference>
<accession>A0A9D1XDX9</accession>
<evidence type="ECO:0000256" key="3">
    <source>
        <dbReference type="SAM" id="Phobius"/>
    </source>
</evidence>
<evidence type="ECO:0000313" key="4">
    <source>
        <dbReference type="EMBL" id="HIX77479.1"/>
    </source>
</evidence>
<feature type="transmembrane region" description="Helical" evidence="3">
    <location>
        <begin position="92"/>
        <end position="109"/>
    </location>
</feature>
<feature type="transmembrane region" description="Helical" evidence="3">
    <location>
        <begin position="64"/>
        <end position="86"/>
    </location>
</feature>
<dbReference type="Gene3D" id="1.10.1760.20">
    <property type="match status" value="1"/>
</dbReference>
<reference evidence="4" key="2">
    <citation type="submission" date="2021-04" db="EMBL/GenBank/DDBJ databases">
        <authorList>
            <person name="Gilroy R."/>
        </authorList>
    </citation>
    <scope>NUCLEOTIDE SEQUENCE</scope>
    <source>
        <strain evidence="4">CHK183-1962</strain>
    </source>
</reference>
<comment type="similarity">
    <text evidence="1 2">Belongs to the BioY family.</text>
</comment>
<evidence type="ECO:0000313" key="5">
    <source>
        <dbReference type="Proteomes" id="UP000886890"/>
    </source>
</evidence>
<feature type="transmembrane region" description="Helical" evidence="3">
    <location>
        <begin position="12"/>
        <end position="35"/>
    </location>
</feature>
<dbReference type="PANTHER" id="PTHR34295:SF1">
    <property type="entry name" value="BIOTIN TRANSPORTER BIOY"/>
    <property type="match status" value="1"/>
</dbReference>
<dbReference type="InterPro" id="IPR003784">
    <property type="entry name" value="BioY"/>
</dbReference>
<organism evidence="4 5">
    <name type="scientific">Candidatus Fusicatenibacter merdavium</name>
    <dbReference type="NCBI Taxonomy" id="2838600"/>
    <lineage>
        <taxon>Bacteria</taxon>
        <taxon>Bacillati</taxon>
        <taxon>Bacillota</taxon>
        <taxon>Clostridia</taxon>
        <taxon>Lachnospirales</taxon>
        <taxon>Lachnospiraceae</taxon>
        <taxon>Fusicatenibacter</taxon>
    </lineage>
</organism>
<evidence type="ECO:0000256" key="2">
    <source>
        <dbReference type="PIRNR" id="PIRNR016661"/>
    </source>
</evidence>
<comment type="subcellular location">
    <subcellularLocation>
        <location evidence="2">Cell membrane</location>
        <topology evidence="2">Multi-pass membrane protein</topology>
    </subcellularLocation>
</comment>
<dbReference type="AlphaFoldDB" id="A0A9D1XDX9"/>
<keyword evidence="3" id="KW-1133">Transmembrane helix</keyword>
<dbReference type="PANTHER" id="PTHR34295">
    <property type="entry name" value="BIOTIN TRANSPORTER BIOY"/>
    <property type="match status" value="1"/>
</dbReference>
<feature type="transmembrane region" description="Helical" evidence="3">
    <location>
        <begin position="41"/>
        <end position="57"/>
    </location>
</feature>
<keyword evidence="2 3" id="KW-0472">Membrane</keyword>
<reference evidence="4" key="1">
    <citation type="journal article" date="2021" name="PeerJ">
        <title>Extensive microbial diversity within the chicken gut microbiome revealed by metagenomics and culture.</title>
        <authorList>
            <person name="Gilroy R."/>
            <person name="Ravi A."/>
            <person name="Getino M."/>
            <person name="Pursley I."/>
            <person name="Horton D.L."/>
            <person name="Alikhan N.F."/>
            <person name="Baker D."/>
            <person name="Gharbi K."/>
            <person name="Hall N."/>
            <person name="Watson M."/>
            <person name="Adriaenssens E.M."/>
            <person name="Foster-Nyarko E."/>
            <person name="Jarju S."/>
            <person name="Secka A."/>
            <person name="Antonio M."/>
            <person name="Oren A."/>
            <person name="Chaudhuri R.R."/>
            <person name="La Ragione R."/>
            <person name="Hildebrand F."/>
            <person name="Pallen M.J."/>
        </authorList>
    </citation>
    <scope>NUCLEOTIDE SEQUENCE</scope>
    <source>
        <strain evidence="4">CHK183-1962</strain>
    </source>
</reference>
<dbReference type="GO" id="GO:0005886">
    <property type="term" value="C:plasma membrane"/>
    <property type="evidence" value="ECO:0007669"/>
    <property type="project" value="UniProtKB-SubCell"/>
</dbReference>
<evidence type="ECO:0000256" key="1">
    <source>
        <dbReference type="ARBA" id="ARBA00010692"/>
    </source>
</evidence>
<protein>
    <recommendedName>
        <fullName evidence="2">Biotin transporter</fullName>
    </recommendedName>
</protein>
<name>A0A9D1XDX9_9FIRM</name>
<gene>
    <name evidence="4" type="ORF">H9734_07790</name>
</gene>
<dbReference type="Pfam" id="PF02632">
    <property type="entry name" value="BioY"/>
    <property type="match status" value="1"/>
</dbReference>
<dbReference type="GO" id="GO:0015225">
    <property type="term" value="F:biotin transmembrane transporter activity"/>
    <property type="evidence" value="ECO:0007669"/>
    <property type="project" value="UniProtKB-UniRule"/>
</dbReference>
<feature type="transmembrane region" description="Helical" evidence="3">
    <location>
        <begin position="155"/>
        <end position="178"/>
    </location>
</feature>
<sequence>MSTSTAEKKKKLTVTDLVYIAVFAGMMAICSWISIPAAVPFTMQTFAVFIAFAVLGGRRGAMAVLVYILMGAVGLPVFAGFTGGIGALAGTSGGYIIGFLGSALVMWGLEKIVGRKTIPQFLAMLLGLLVCYAFGTAWFMVVYMASAGAVGLVTVLGWCVLPFIVPDILKILLALALGKRIRRYTGLR</sequence>
<feature type="transmembrane region" description="Helical" evidence="3">
    <location>
        <begin position="121"/>
        <end position="143"/>
    </location>
</feature>
<dbReference type="Proteomes" id="UP000886890">
    <property type="component" value="Unassembled WGS sequence"/>
</dbReference>
<proteinExistence type="inferred from homology"/>
<keyword evidence="2" id="KW-1003">Cell membrane</keyword>
<keyword evidence="2" id="KW-0813">Transport</keyword>